<dbReference type="Gene3D" id="3.30.470.20">
    <property type="entry name" value="ATP-grasp fold, B domain"/>
    <property type="match status" value="1"/>
</dbReference>
<dbReference type="Pfam" id="PF01259">
    <property type="entry name" value="SAICAR_synt"/>
    <property type="match status" value="1"/>
</dbReference>
<evidence type="ECO:0000256" key="3">
    <source>
        <dbReference type="ARBA" id="ARBA00022598"/>
    </source>
</evidence>
<dbReference type="InterPro" id="IPR001636">
    <property type="entry name" value="SAICAR_synth"/>
</dbReference>
<dbReference type="SUPFAM" id="SSF56104">
    <property type="entry name" value="SAICAR synthase-like"/>
    <property type="match status" value="1"/>
</dbReference>
<evidence type="ECO:0000256" key="8">
    <source>
        <dbReference type="HAMAP-Rule" id="MF_00137"/>
    </source>
</evidence>
<evidence type="ECO:0000256" key="1">
    <source>
        <dbReference type="ARBA" id="ARBA00004672"/>
    </source>
</evidence>
<dbReference type="KEGG" id="fmr:Fuma_04642"/>
<dbReference type="PANTHER" id="PTHR43700">
    <property type="entry name" value="PHOSPHORIBOSYLAMINOIMIDAZOLE-SUCCINOCARBOXAMIDE SYNTHASE"/>
    <property type="match status" value="1"/>
</dbReference>
<evidence type="ECO:0000313" key="11">
    <source>
        <dbReference type="Proteomes" id="UP000187735"/>
    </source>
</evidence>
<dbReference type="GO" id="GO:0006189">
    <property type="term" value="P:'de novo' IMP biosynthetic process"/>
    <property type="evidence" value="ECO:0007669"/>
    <property type="project" value="UniProtKB-UniRule"/>
</dbReference>
<dbReference type="NCBIfam" id="NF010568">
    <property type="entry name" value="PRK13961.1"/>
    <property type="match status" value="1"/>
</dbReference>
<reference evidence="10 11" key="1">
    <citation type="journal article" date="2016" name="Front. Microbiol.">
        <title>Fuerstia marisgermanicae gen. nov., sp. nov., an Unusual Member of the Phylum Planctomycetes from the German Wadden Sea.</title>
        <authorList>
            <person name="Kohn T."/>
            <person name="Heuer A."/>
            <person name="Jogler M."/>
            <person name="Vollmers J."/>
            <person name="Boedeker C."/>
            <person name="Bunk B."/>
            <person name="Rast P."/>
            <person name="Borchert D."/>
            <person name="Glockner I."/>
            <person name="Freese H.M."/>
            <person name="Klenk H.P."/>
            <person name="Overmann J."/>
            <person name="Kaster A.K."/>
            <person name="Rohde M."/>
            <person name="Wiegand S."/>
            <person name="Jogler C."/>
        </authorList>
    </citation>
    <scope>NUCLEOTIDE SEQUENCE [LARGE SCALE GENOMIC DNA]</scope>
    <source>
        <strain evidence="10 11">NH11</strain>
    </source>
</reference>
<name>A0A1P8WLQ9_9PLAN</name>
<sequence length="294" mass="32997">MNPVVLQSELGDSSVPVRHGKVRDVYDFGDRLLFVATDRISAFDYVLPTGIPGKGEVLTRISQFWFDRLDVPNHFLSTDVSSLPLPDRTNLAALQGRSMVVRRTDVVPVECVVRGYLSGSGWAEYQKSGTVCGVQLPDGLKESSKLPEPIFTPATKAEEGHDENISFERMSELIGHDLSQRLRELSLKVYQQGVEYARSRGIIVADTKFEFGQIDGELILIDEVMTPDSSRFWPQDQYREGGSQLSFDKQFVRDWLLSSGWDRNSAPPSLPDDVVARTAEKYIEAFEKLTGTKF</sequence>
<evidence type="ECO:0000256" key="5">
    <source>
        <dbReference type="ARBA" id="ARBA00022755"/>
    </source>
</evidence>
<dbReference type="GO" id="GO:0005737">
    <property type="term" value="C:cytoplasm"/>
    <property type="evidence" value="ECO:0007669"/>
    <property type="project" value="TreeGrafter"/>
</dbReference>
<evidence type="ECO:0000256" key="6">
    <source>
        <dbReference type="ARBA" id="ARBA00022840"/>
    </source>
</evidence>
<keyword evidence="6 8" id="KW-0067">ATP-binding</keyword>
<comment type="catalytic activity">
    <reaction evidence="7 8">
        <text>5-amino-1-(5-phospho-D-ribosyl)imidazole-4-carboxylate + L-aspartate + ATP = (2S)-2-[5-amino-1-(5-phospho-beta-D-ribosyl)imidazole-4-carboxamido]succinate + ADP + phosphate + 2 H(+)</text>
        <dbReference type="Rhea" id="RHEA:22628"/>
        <dbReference type="ChEBI" id="CHEBI:15378"/>
        <dbReference type="ChEBI" id="CHEBI:29991"/>
        <dbReference type="ChEBI" id="CHEBI:30616"/>
        <dbReference type="ChEBI" id="CHEBI:43474"/>
        <dbReference type="ChEBI" id="CHEBI:58443"/>
        <dbReference type="ChEBI" id="CHEBI:77657"/>
        <dbReference type="ChEBI" id="CHEBI:456216"/>
        <dbReference type="EC" id="6.3.2.6"/>
    </reaction>
</comment>
<dbReference type="GO" id="GO:0005524">
    <property type="term" value="F:ATP binding"/>
    <property type="evidence" value="ECO:0007669"/>
    <property type="project" value="UniProtKB-KW"/>
</dbReference>
<evidence type="ECO:0000256" key="7">
    <source>
        <dbReference type="ARBA" id="ARBA00048475"/>
    </source>
</evidence>
<dbReference type="CDD" id="cd01414">
    <property type="entry name" value="SAICAR_synt_Sc"/>
    <property type="match status" value="1"/>
</dbReference>
<evidence type="ECO:0000256" key="4">
    <source>
        <dbReference type="ARBA" id="ARBA00022741"/>
    </source>
</evidence>
<feature type="domain" description="SAICAR synthetase/ADE2 N-terminal" evidence="9">
    <location>
        <begin position="18"/>
        <end position="265"/>
    </location>
</feature>
<dbReference type="STRING" id="1891926.Fuma_04642"/>
<dbReference type="PANTHER" id="PTHR43700:SF1">
    <property type="entry name" value="PHOSPHORIBOSYLAMINOIMIDAZOLE-SUCCINOCARBOXAMIDE SYNTHASE"/>
    <property type="match status" value="1"/>
</dbReference>
<accession>A0A1P8WLQ9</accession>
<dbReference type="Gene3D" id="3.30.200.20">
    <property type="entry name" value="Phosphorylase Kinase, domain 1"/>
    <property type="match status" value="1"/>
</dbReference>
<evidence type="ECO:0000256" key="2">
    <source>
        <dbReference type="ARBA" id="ARBA00010190"/>
    </source>
</evidence>
<dbReference type="FunFam" id="3.30.470.20:FF:000015">
    <property type="entry name" value="Phosphoribosylaminoimidazole-succinocarboxamide synthase"/>
    <property type="match status" value="1"/>
</dbReference>
<gene>
    <name evidence="8 10" type="primary">purC</name>
    <name evidence="10" type="ORF">Fuma_04642</name>
</gene>
<evidence type="ECO:0000259" key="9">
    <source>
        <dbReference type="Pfam" id="PF01259"/>
    </source>
</evidence>
<evidence type="ECO:0000313" key="10">
    <source>
        <dbReference type="EMBL" id="APZ94990.1"/>
    </source>
</evidence>
<keyword evidence="11" id="KW-1185">Reference proteome</keyword>
<protein>
    <recommendedName>
        <fullName evidence="8">Phosphoribosylaminoimidazole-succinocarboxamide synthase</fullName>
        <ecNumber evidence="8">6.3.2.6</ecNumber>
    </recommendedName>
    <alternativeName>
        <fullName evidence="8">SAICAR synthetase</fullName>
    </alternativeName>
</protein>
<dbReference type="AlphaFoldDB" id="A0A1P8WLQ9"/>
<keyword evidence="4 8" id="KW-0547">Nucleotide-binding</keyword>
<dbReference type="EC" id="6.3.2.6" evidence="8"/>
<dbReference type="Proteomes" id="UP000187735">
    <property type="component" value="Chromosome"/>
</dbReference>
<dbReference type="InterPro" id="IPR028923">
    <property type="entry name" value="SAICAR_synt/ADE2_N"/>
</dbReference>
<keyword evidence="5 8" id="KW-0658">Purine biosynthesis</keyword>
<dbReference type="HAMAP" id="MF_00137">
    <property type="entry name" value="SAICAR_synth"/>
    <property type="match status" value="1"/>
</dbReference>
<organism evidence="10 11">
    <name type="scientific">Fuerstiella marisgermanici</name>
    <dbReference type="NCBI Taxonomy" id="1891926"/>
    <lineage>
        <taxon>Bacteria</taxon>
        <taxon>Pseudomonadati</taxon>
        <taxon>Planctomycetota</taxon>
        <taxon>Planctomycetia</taxon>
        <taxon>Planctomycetales</taxon>
        <taxon>Planctomycetaceae</taxon>
        <taxon>Fuerstiella</taxon>
    </lineage>
</organism>
<keyword evidence="3 8" id="KW-0436">Ligase</keyword>
<dbReference type="NCBIfam" id="TIGR00081">
    <property type="entry name" value="purC"/>
    <property type="match status" value="1"/>
</dbReference>
<dbReference type="GO" id="GO:0004639">
    <property type="term" value="F:phosphoribosylaminoimidazolesuccinocarboxamide synthase activity"/>
    <property type="evidence" value="ECO:0007669"/>
    <property type="project" value="UniProtKB-UniRule"/>
</dbReference>
<dbReference type="PROSITE" id="PS01057">
    <property type="entry name" value="SAICAR_SYNTHETASE_1"/>
    <property type="match status" value="1"/>
</dbReference>
<comment type="similarity">
    <text evidence="2 8">Belongs to the SAICAR synthetase family.</text>
</comment>
<dbReference type="InterPro" id="IPR018236">
    <property type="entry name" value="SAICAR_synthetase_CS"/>
</dbReference>
<proteinExistence type="inferred from homology"/>
<dbReference type="RefSeq" id="WP_218922271.1">
    <property type="nucleotide sequence ID" value="NZ_CP017641.1"/>
</dbReference>
<dbReference type="UniPathway" id="UPA00074">
    <property type="reaction ID" value="UER00131"/>
</dbReference>
<comment type="pathway">
    <text evidence="1 8">Purine metabolism; IMP biosynthesis via de novo pathway; 5-amino-1-(5-phospho-D-ribosyl)imidazole-4-carboxamide from 5-amino-1-(5-phospho-D-ribosyl)imidazole-4-carboxylate: step 1/2.</text>
</comment>
<dbReference type="EMBL" id="CP017641">
    <property type="protein sequence ID" value="APZ94990.1"/>
    <property type="molecule type" value="Genomic_DNA"/>
</dbReference>